<dbReference type="AlphaFoldDB" id="A0A0N4T498"/>
<evidence type="ECO:0000313" key="1">
    <source>
        <dbReference type="EMBL" id="VDN84184.1"/>
    </source>
</evidence>
<protein>
    <submittedName>
        <fullName evidence="1 3">Uncharacterized protein</fullName>
    </submittedName>
</protein>
<dbReference type="Pfam" id="PF05535">
    <property type="entry name" value="Chromadorea_ALT"/>
    <property type="match status" value="1"/>
</dbReference>
<gene>
    <name evidence="1" type="ORF">BPAG_LOCUS2998</name>
</gene>
<organism evidence="3">
    <name type="scientific">Brugia pahangi</name>
    <name type="common">Filarial nematode worm</name>
    <dbReference type="NCBI Taxonomy" id="6280"/>
    <lineage>
        <taxon>Eukaryota</taxon>
        <taxon>Metazoa</taxon>
        <taxon>Ecdysozoa</taxon>
        <taxon>Nematoda</taxon>
        <taxon>Chromadorea</taxon>
        <taxon>Rhabditida</taxon>
        <taxon>Spirurina</taxon>
        <taxon>Spiruromorpha</taxon>
        <taxon>Filarioidea</taxon>
        <taxon>Onchocercidae</taxon>
        <taxon>Brugia</taxon>
    </lineage>
</organism>
<dbReference type="STRING" id="6280.A0A0N4T498"/>
<proteinExistence type="predicted"/>
<dbReference type="EMBL" id="UZAD01000646">
    <property type="protein sequence ID" value="VDN84184.1"/>
    <property type="molecule type" value="Genomic_DNA"/>
</dbReference>
<reference evidence="3" key="1">
    <citation type="submission" date="2017-02" db="UniProtKB">
        <authorList>
            <consortium name="WormBaseParasite"/>
        </authorList>
    </citation>
    <scope>IDENTIFICATION</scope>
</reference>
<evidence type="ECO:0000313" key="3">
    <source>
        <dbReference type="WBParaSite" id="BPAG_0000302801-mRNA-1"/>
    </source>
</evidence>
<reference evidence="1 2" key="2">
    <citation type="submission" date="2018-11" db="EMBL/GenBank/DDBJ databases">
        <authorList>
            <consortium name="Pathogen Informatics"/>
        </authorList>
    </citation>
    <scope>NUCLEOTIDE SEQUENCE [LARGE SCALE GENOMIC DNA]</scope>
</reference>
<dbReference type="Proteomes" id="UP000278627">
    <property type="component" value="Unassembled WGS sequence"/>
</dbReference>
<evidence type="ECO:0000313" key="2">
    <source>
        <dbReference type="Proteomes" id="UP000278627"/>
    </source>
</evidence>
<accession>A0A0N4T498</accession>
<dbReference type="WBParaSite" id="BPAG_0000302801-mRNA-1">
    <property type="protein sequence ID" value="BPAG_0000302801-mRNA-1"/>
    <property type="gene ID" value="BPAG_0000302801"/>
</dbReference>
<dbReference type="InterPro" id="IPR008451">
    <property type="entry name" value="Chromadorea_ALT"/>
</dbReference>
<name>A0A0N4T498_BRUPA</name>
<keyword evidence="2" id="KW-1185">Reference proteome</keyword>
<sequence length="145" mass="16628">MNVFVNRKKINTNSQIIGSMKILFQFLLVFSLCLLIAALQKINMAVTFSPDNEMPANYYGATFINTDGILESCTSNADCYNMREPIFWCRLAEIQDWTDKGCYCDSVVKACIIERITKLGPITVIRNYALCTWKELWECPPFKNT</sequence>